<sequence length="333" mass="38290">MISIEIDFIYFFVSLFFLHRCLVSVSSEENKNLLLLYWMGTSFLGFLFLLSLSRWGIIGFGWETKSFFLVLTKFNLILFFTYQTLEERIFSFRRSIGFLLTLLLFVFFSSFFFWIQIFQTEIHAEDQALFLPFTIAVGAFVWSREMFWTNPNPMESKLGEGKNIHLSFLFLPCFLYVLSPFTTNYGFVEMIASVLLVSISSLVGFLLISQILKVSIPEEAEMGVWVGTVSFSSSLGAELLVTIPLAFFVGMFARGMYFYLDGLDWSRSGKRGVVAFLIPSILGIFLPFLVREPKDWVHAPYVLLGVQVLYFLSFYLVSSLVFGVLLLFKPKSE</sequence>
<dbReference type="RefSeq" id="WP_012388190.1">
    <property type="nucleotide sequence ID" value="NC_010602.1"/>
</dbReference>
<gene>
    <name evidence="2" type="ordered locus">LEPBI_I1193</name>
</gene>
<dbReference type="OrthoDB" id="342170at2"/>
<evidence type="ECO:0000256" key="1">
    <source>
        <dbReference type="SAM" id="Phobius"/>
    </source>
</evidence>
<feature type="transmembrane region" description="Helical" evidence="1">
    <location>
        <begin position="35"/>
        <end position="55"/>
    </location>
</feature>
<organism evidence="2 3">
    <name type="scientific">Leptospira biflexa serovar Patoc (strain Patoc 1 / ATCC 23582 / Paris)</name>
    <dbReference type="NCBI Taxonomy" id="456481"/>
    <lineage>
        <taxon>Bacteria</taxon>
        <taxon>Pseudomonadati</taxon>
        <taxon>Spirochaetota</taxon>
        <taxon>Spirochaetia</taxon>
        <taxon>Leptospirales</taxon>
        <taxon>Leptospiraceae</taxon>
        <taxon>Leptospira</taxon>
    </lineage>
</organism>
<accession>B0SNM8</accession>
<feature type="transmembrane region" description="Helical" evidence="1">
    <location>
        <begin position="302"/>
        <end position="328"/>
    </location>
</feature>
<feature type="transmembrane region" description="Helical" evidence="1">
    <location>
        <begin position="272"/>
        <end position="290"/>
    </location>
</feature>
<evidence type="ECO:0000313" key="3">
    <source>
        <dbReference type="Proteomes" id="UP000001847"/>
    </source>
</evidence>
<feature type="transmembrane region" description="Helical" evidence="1">
    <location>
        <begin position="127"/>
        <end position="143"/>
    </location>
</feature>
<proteinExistence type="predicted"/>
<dbReference type="Proteomes" id="UP000001847">
    <property type="component" value="Chromosome I"/>
</dbReference>
<keyword evidence="1" id="KW-0812">Transmembrane</keyword>
<dbReference type="STRING" id="456481.LEPBI_I1193"/>
<feature type="transmembrane region" description="Helical" evidence="1">
    <location>
        <begin position="164"/>
        <end position="181"/>
    </location>
</feature>
<reference evidence="2 3" key="1">
    <citation type="journal article" date="2008" name="PLoS ONE">
        <title>Genome sequence of the saprophyte Leptospira biflexa provides insights into the evolution of Leptospira and the pathogenesis of leptospirosis.</title>
        <authorList>
            <person name="Picardeau M."/>
            <person name="Bulach D.M."/>
            <person name="Bouchier C."/>
            <person name="Zuerner R.L."/>
            <person name="Zidane N."/>
            <person name="Wilson P.J."/>
            <person name="Creno S."/>
            <person name="Kuczek E.S."/>
            <person name="Bommezzadri S."/>
            <person name="Davis J.C."/>
            <person name="McGrath A."/>
            <person name="Johnson M.J."/>
            <person name="Boursaux-Eude C."/>
            <person name="Seemann T."/>
            <person name="Rouy Z."/>
            <person name="Coppel R.L."/>
            <person name="Rood J.I."/>
            <person name="Lajus A."/>
            <person name="Davies J.K."/>
            <person name="Medigue C."/>
            <person name="Adler B."/>
        </authorList>
    </citation>
    <scope>NUCLEOTIDE SEQUENCE [LARGE SCALE GENOMIC DNA]</scope>
    <source>
        <strain evidence="3">Patoc 1 / ATCC 23582 / Paris</strain>
    </source>
</reference>
<feature type="transmembrane region" description="Helical" evidence="1">
    <location>
        <begin position="67"/>
        <end position="85"/>
    </location>
</feature>
<evidence type="ECO:0000313" key="2">
    <source>
        <dbReference type="EMBL" id="ABZ97309.1"/>
    </source>
</evidence>
<dbReference type="BioCyc" id="LBIF456481:LEPBI_RS05855-MONOMER"/>
<keyword evidence="1" id="KW-0472">Membrane</keyword>
<dbReference type="EMBL" id="CP000786">
    <property type="protein sequence ID" value="ABZ97309.1"/>
    <property type="molecule type" value="Genomic_DNA"/>
</dbReference>
<protein>
    <submittedName>
        <fullName evidence="2">Uncharacterized protein</fullName>
    </submittedName>
</protein>
<dbReference type="HOGENOM" id="CLU_833647_0_0_12"/>
<feature type="transmembrane region" description="Helical" evidence="1">
    <location>
        <begin position="187"/>
        <end position="208"/>
    </location>
</feature>
<keyword evidence="3" id="KW-1185">Reference proteome</keyword>
<feature type="transmembrane region" description="Helical" evidence="1">
    <location>
        <begin position="97"/>
        <end position="115"/>
    </location>
</feature>
<feature type="transmembrane region" description="Helical" evidence="1">
    <location>
        <begin position="6"/>
        <end position="23"/>
    </location>
</feature>
<dbReference type="AlphaFoldDB" id="B0SNM8"/>
<dbReference type="KEGG" id="lbi:LEPBI_I1193"/>
<keyword evidence="1" id="KW-1133">Transmembrane helix</keyword>
<name>B0SNM8_LEPBP</name>